<evidence type="ECO:0000259" key="4">
    <source>
        <dbReference type="Pfam" id="PF07687"/>
    </source>
</evidence>
<evidence type="ECO:0000313" key="6">
    <source>
        <dbReference type="Proteomes" id="UP000184052"/>
    </source>
</evidence>
<dbReference type="GO" id="GO:0046872">
    <property type="term" value="F:metal ion binding"/>
    <property type="evidence" value="ECO:0007669"/>
    <property type="project" value="UniProtKB-KW"/>
</dbReference>
<dbReference type="SUPFAM" id="SSF53187">
    <property type="entry name" value="Zn-dependent exopeptidases"/>
    <property type="match status" value="1"/>
</dbReference>
<dbReference type="EMBL" id="FQZL01000063">
    <property type="protein sequence ID" value="SHJ91865.1"/>
    <property type="molecule type" value="Genomic_DNA"/>
</dbReference>
<dbReference type="NCBIfam" id="TIGR01891">
    <property type="entry name" value="amidohydrolases"/>
    <property type="match status" value="1"/>
</dbReference>
<evidence type="ECO:0000256" key="2">
    <source>
        <dbReference type="ARBA" id="ARBA00022801"/>
    </source>
</evidence>
<name>A0A1M6N815_9FIRM</name>
<keyword evidence="3" id="KW-0464">Manganese</keyword>
<dbReference type="PANTHER" id="PTHR11014">
    <property type="entry name" value="PEPTIDASE M20 FAMILY MEMBER"/>
    <property type="match status" value="1"/>
</dbReference>
<dbReference type="Gene3D" id="3.30.70.360">
    <property type="match status" value="1"/>
</dbReference>
<gene>
    <name evidence="5" type="ORF">SAMN02745751_03708</name>
</gene>
<feature type="binding site" evidence="3">
    <location>
        <position position="347"/>
    </location>
    <ligand>
        <name>Mn(2+)</name>
        <dbReference type="ChEBI" id="CHEBI:29035"/>
        <label>2</label>
    </ligand>
</feature>
<comment type="similarity">
    <text evidence="1">Belongs to the peptidase M20 family.</text>
</comment>
<keyword evidence="2 5" id="KW-0378">Hydrolase</keyword>
<dbReference type="InterPro" id="IPR011650">
    <property type="entry name" value="Peptidase_M20_dimer"/>
</dbReference>
<dbReference type="Proteomes" id="UP000184052">
    <property type="component" value="Unassembled WGS sequence"/>
</dbReference>
<dbReference type="AlphaFoldDB" id="A0A1M6N815"/>
<evidence type="ECO:0000313" key="5">
    <source>
        <dbReference type="EMBL" id="SHJ91865.1"/>
    </source>
</evidence>
<evidence type="ECO:0000256" key="1">
    <source>
        <dbReference type="ARBA" id="ARBA00006153"/>
    </source>
</evidence>
<dbReference type="GO" id="GO:0016787">
    <property type="term" value="F:hydrolase activity"/>
    <property type="evidence" value="ECO:0007669"/>
    <property type="project" value="UniProtKB-KW"/>
</dbReference>
<dbReference type="OrthoDB" id="9776731at2"/>
<feature type="binding site" evidence="3">
    <location>
        <position position="86"/>
    </location>
    <ligand>
        <name>Mn(2+)</name>
        <dbReference type="ChEBI" id="CHEBI:29035"/>
        <label>2</label>
    </ligand>
</feature>
<dbReference type="Pfam" id="PF07687">
    <property type="entry name" value="M20_dimer"/>
    <property type="match status" value="1"/>
</dbReference>
<reference evidence="5 6" key="1">
    <citation type="submission" date="2016-11" db="EMBL/GenBank/DDBJ databases">
        <authorList>
            <person name="Jaros S."/>
            <person name="Januszkiewicz K."/>
            <person name="Wedrychowicz H."/>
        </authorList>
    </citation>
    <scope>NUCLEOTIDE SEQUENCE [LARGE SCALE GENOMIC DNA]</scope>
    <source>
        <strain evidence="5 6">DSM 17477</strain>
    </source>
</reference>
<dbReference type="Pfam" id="PF01546">
    <property type="entry name" value="Peptidase_M20"/>
    <property type="match status" value="1"/>
</dbReference>
<feature type="binding site" evidence="3">
    <location>
        <position position="88"/>
    </location>
    <ligand>
        <name>Mn(2+)</name>
        <dbReference type="ChEBI" id="CHEBI:29035"/>
        <label>2</label>
    </ligand>
</feature>
<dbReference type="FunFam" id="3.30.70.360:FF:000014">
    <property type="entry name" value="N-acyl-L-amino acid amidohydrolase"/>
    <property type="match status" value="1"/>
</dbReference>
<dbReference type="PANTHER" id="PTHR11014:SF63">
    <property type="entry name" value="METALLOPEPTIDASE, PUTATIVE (AFU_ORTHOLOGUE AFUA_6G09600)-RELATED"/>
    <property type="match status" value="1"/>
</dbReference>
<feature type="non-terminal residue" evidence="5">
    <location>
        <position position="1"/>
    </location>
</feature>
<sequence length="387" mass="42528">ELRHYFHMYPELAFEEVKTARRVADTLRNHGIEVKEGIAKTGVVGLIKGGKPGPTVLLRADMDALRLNEEANLSYKSKVPGVMHACAHDGHTAGLLGTAMILNEIKEQISGNIKVLFQPAEEDAGGALPMIEEGVLENPKVDAAFGIHLMGTVNEGVIQLKKGPLMAAPDVFKITIIGKGGHASMPNLSIDPICISSQLINELQTFVSRRISPILPAVISVTTIHGGDTHNVIPNTVELSGTIRTLDKEVREWIPGAMESLIKNITETNGASFRLEIKKGFPPLINNEEMTDIVAKAAAKVVGDENVRFAKLPNMGAEDFSYFCEHVPASFFYIGISENKEQPLSHHHPEFQWNDKNLKIYMEAMAQVALEYFEIKSCDKQLMKNNT</sequence>
<accession>A0A1M6N815</accession>
<dbReference type="InterPro" id="IPR036264">
    <property type="entry name" value="Bact_exopeptidase_dim_dom"/>
</dbReference>
<feature type="binding site" evidence="3">
    <location>
        <position position="122"/>
    </location>
    <ligand>
        <name>Mn(2+)</name>
        <dbReference type="ChEBI" id="CHEBI:29035"/>
        <label>2</label>
    </ligand>
</feature>
<proteinExistence type="inferred from homology"/>
<dbReference type="Gene3D" id="3.40.630.10">
    <property type="entry name" value="Zn peptidases"/>
    <property type="match status" value="1"/>
</dbReference>
<dbReference type="SUPFAM" id="SSF55031">
    <property type="entry name" value="Bacterial exopeptidase dimerisation domain"/>
    <property type="match status" value="1"/>
</dbReference>
<dbReference type="PIRSF" id="PIRSF005962">
    <property type="entry name" value="Pept_M20D_amidohydro"/>
    <property type="match status" value="1"/>
</dbReference>
<keyword evidence="6" id="KW-1185">Reference proteome</keyword>
<feature type="binding site" evidence="3">
    <location>
        <position position="148"/>
    </location>
    <ligand>
        <name>Mn(2+)</name>
        <dbReference type="ChEBI" id="CHEBI:29035"/>
        <label>2</label>
    </ligand>
</feature>
<dbReference type="InterPro" id="IPR017439">
    <property type="entry name" value="Amidohydrolase"/>
</dbReference>
<dbReference type="InterPro" id="IPR002933">
    <property type="entry name" value="Peptidase_M20"/>
</dbReference>
<feature type="domain" description="Peptidase M20 dimerisation" evidence="4">
    <location>
        <begin position="172"/>
        <end position="265"/>
    </location>
</feature>
<protein>
    <submittedName>
        <fullName evidence="5">Amidohydrolase</fullName>
    </submittedName>
</protein>
<organism evidence="5 6">
    <name type="scientific">Dethiosulfatibacter aminovorans DSM 17477</name>
    <dbReference type="NCBI Taxonomy" id="1121476"/>
    <lineage>
        <taxon>Bacteria</taxon>
        <taxon>Bacillati</taxon>
        <taxon>Bacillota</taxon>
        <taxon>Tissierellia</taxon>
        <taxon>Dethiosulfatibacter</taxon>
    </lineage>
</organism>
<dbReference type="STRING" id="1121476.SAMN02745751_03708"/>
<evidence type="ECO:0000256" key="3">
    <source>
        <dbReference type="PIRSR" id="PIRSR005962-1"/>
    </source>
</evidence>
<dbReference type="RefSeq" id="WP_073051188.1">
    <property type="nucleotide sequence ID" value="NZ_FQZL01000063.1"/>
</dbReference>
<comment type="cofactor">
    <cofactor evidence="3">
        <name>Mn(2+)</name>
        <dbReference type="ChEBI" id="CHEBI:29035"/>
    </cofactor>
    <text evidence="3">The Mn(2+) ion enhances activity.</text>
</comment>
<keyword evidence="3" id="KW-0479">Metal-binding</keyword>